<dbReference type="PANTHER" id="PTHR43096">
    <property type="entry name" value="DNAJ HOMOLOG 1, MITOCHONDRIAL-RELATED"/>
    <property type="match status" value="1"/>
</dbReference>
<evidence type="ECO:0000256" key="4">
    <source>
        <dbReference type="ARBA" id="ARBA00022833"/>
    </source>
</evidence>
<reference evidence="9 10" key="1">
    <citation type="submission" date="2024-03" db="EMBL/GenBank/DDBJ databases">
        <title>Aureococcus anophagefferens CCMP1851 and Kratosvirus quantuckense: Draft genome of a second virus-susceptible host strain in the model system.</title>
        <authorList>
            <person name="Chase E."/>
            <person name="Truchon A.R."/>
            <person name="Schepens W."/>
            <person name="Wilhelm S.W."/>
        </authorList>
    </citation>
    <scope>NUCLEOTIDE SEQUENCE [LARGE SCALE GENOMIC DNA]</scope>
    <source>
        <strain evidence="9 10">CCMP1851</strain>
    </source>
</reference>
<feature type="domain" description="CR-type" evidence="8">
    <location>
        <begin position="192"/>
        <end position="274"/>
    </location>
</feature>
<keyword evidence="1 5" id="KW-0479">Metal-binding</keyword>
<feature type="domain" description="J" evidence="7">
    <location>
        <begin position="55"/>
        <end position="119"/>
    </location>
</feature>
<dbReference type="Gene3D" id="2.60.260.20">
    <property type="entry name" value="Urease metallochaperone UreE, N-terminal domain"/>
    <property type="match status" value="2"/>
</dbReference>
<dbReference type="Gene3D" id="2.10.230.10">
    <property type="entry name" value="Heat shock protein DnaJ, cysteine-rich domain"/>
    <property type="match status" value="1"/>
</dbReference>
<keyword evidence="2" id="KW-0677">Repeat</keyword>
<dbReference type="InterPro" id="IPR001623">
    <property type="entry name" value="DnaJ_domain"/>
</dbReference>
<dbReference type="PROSITE" id="PS50076">
    <property type="entry name" value="DNAJ_2"/>
    <property type="match status" value="1"/>
</dbReference>
<comment type="caution">
    <text evidence="9">The sequence shown here is derived from an EMBL/GenBank/DDBJ whole genome shotgun (WGS) entry which is preliminary data.</text>
</comment>
<dbReference type="HAMAP" id="MF_01152">
    <property type="entry name" value="DnaJ"/>
    <property type="match status" value="1"/>
</dbReference>
<dbReference type="SMART" id="SM00271">
    <property type="entry name" value="DnaJ"/>
    <property type="match status" value="1"/>
</dbReference>
<organism evidence="9 10">
    <name type="scientific">Aureococcus anophagefferens</name>
    <name type="common">Harmful bloom alga</name>
    <dbReference type="NCBI Taxonomy" id="44056"/>
    <lineage>
        <taxon>Eukaryota</taxon>
        <taxon>Sar</taxon>
        <taxon>Stramenopiles</taxon>
        <taxon>Ochrophyta</taxon>
        <taxon>Pelagophyceae</taxon>
        <taxon>Pelagomonadales</taxon>
        <taxon>Pelagomonadaceae</taxon>
        <taxon>Aureococcus</taxon>
    </lineage>
</organism>
<dbReference type="SUPFAM" id="SSF57938">
    <property type="entry name" value="DnaJ/Hsp40 cysteine-rich domain"/>
    <property type="match status" value="1"/>
</dbReference>
<evidence type="ECO:0000313" key="10">
    <source>
        <dbReference type="Proteomes" id="UP001363151"/>
    </source>
</evidence>
<feature type="region of interest" description="Disordered" evidence="6">
    <location>
        <begin position="156"/>
        <end position="175"/>
    </location>
</feature>
<dbReference type="InterPro" id="IPR018253">
    <property type="entry name" value="DnaJ_domain_CS"/>
</dbReference>
<dbReference type="PANTHER" id="PTHR43096:SF10">
    <property type="entry name" value="CHAPERONE PROTEIN DNAJ A6, CHLOROPLASTIC"/>
    <property type="match status" value="1"/>
</dbReference>
<dbReference type="SUPFAM" id="SSF49493">
    <property type="entry name" value="HSP40/DnaJ peptide-binding domain"/>
    <property type="match status" value="2"/>
</dbReference>
<keyword evidence="9" id="KW-0346">Stress response</keyword>
<dbReference type="CDD" id="cd10719">
    <property type="entry name" value="DnaJ_zf"/>
    <property type="match status" value="1"/>
</dbReference>
<dbReference type="InterPro" id="IPR036869">
    <property type="entry name" value="J_dom_sf"/>
</dbReference>
<evidence type="ECO:0000256" key="1">
    <source>
        <dbReference type="ARBA" id="ARBA00022723"/>
    </source>
</evidence>
<dbReference type="SUPFAM" id="SSF46565">
    <property type="entry name" value="Chaperone J-domain"/>
    <property type="match status" value="1"/>
</dbReference>
<dbReference type="Gene3D" id="1.10.287.110">
    <property type="entry name" value="DnaJ domain"/>
    <property type="match status" value="1"/>
</dbReference>
<evidence type="ECO:0000256" key="2">
    <source>
        <dbReference type="ARBA" id="ARBA00022737"/>
    </source>
</evidence>
<dbReference type="PRINTS" id="PR00625">
    <property type="entry name" value="JDOMAIN"/>
</dbReference>
<keyword evidence="4 5" id="KW-0862">Zinc</keyword>
<evidence type="ECO:0000313" key="9">
    <source>
        <dbReference type="EMBL" id="KAK7248583.1"/>
    </source>
</evidence>
<dbReference type="PROSITE" id="PS51188">
    <property type="entry name" value="ZF_CR"/>
    <property type="match status" value="1"/>
</dbReference>
<evidence type="ECO:0000256" key="6">
    <source>
        <dbReference type="SAM" id="MobiDB-lite"/>
    </source>
</evidence>
<dbReference type="InterPro" id="IPR001305">
    <property type="entry name" value="HSP_DnaJ_Cys-rich_dom"/>
</dbReference>
<gene>
    <name evidence="9" type="ORF">SO694_00167031</name>
</gene>
<dbReference type="InterPro" id="IPR008971">
    <property type="entry name" value="HSP40/DnaJ_pept-bd"/>
</dbReference>
<sequence>MPATERQAARRGVAAAAALVSLFFLPLAHPFRPPPTFPRTGHRRPSALPLEMGRDLYEVLGVPRGSDARTIKRGFREAARKYHPDVNSEPDAADVYKEISQAYSVLSDPDKKARYDQFGEAGLGGGGGGPGGGVEVNLEDIFDSFFGGGGVGGSPFGGGGGGFGRAQRTRGPAQGDDLRADLELDFKTACFGGQEKVRITHLESCGKCKGDGIEPGAKVTTCDTCRGSGVVMQVTRTPLGNFQTQSACPTCQGTGQSVEAYCAKCNGQGVERKAKQVSVTIPCGVDAGNRLRVAGEGDAGPRGGAAGDLYIFLDVKKDPIFTRDGVDVASSMEVSAADAALGCSVATPTLDEDACEVKVPAGTQPGTKLRLKGKGAPALSKPAQRGDLYVTVNVKVPTSLSDEERRLMEQLRDLQAK</sequence>
<name>A0ABR1G5Y5_AURAN</name>
<dbReference type="EMBL" id="JBBJCI010000091">
    <property type="protein sequence ID" value="KAK7248583.1"/>
    <property type="molecule type" value="Genomic_DNA"/>
</dbReference>
<dbReference type="CDD" id="cd10747">
    <property type="entry name" value="DnaJ_C"/>
    <property type="match status" value="1"/>
</dbReference>
<dbReference type="Pfam" id="PF01556">
    <property type="entry name" value="DnaJ_C"/>
    <property type="match status" value="1"/>
</dbReference>
<keyword evidence="10" id="KW-1185">Reference proteome</keyword>
<evidence type="ECO:0000256" key="3">
    <source>
        <dbReference type="ARBA" id="ARBA00022771"/>
    </source>
</evidence>
<dbReference type="InterPro" id="IPR036410">
    <property type="entry name" value="HSP_DnaJ_Cys-rich_dom_sf"/>
</dbReference>
<dbReference type="NCBIfam" id="TIGR02349">
    <property type="entry name" value="DnaJ_bact"/>
    <property type="match status" value="1"/>
</dbReference>
<evidence type="ECO:0000259" key="7">
    <source>
        <dbReference type="PROSITE" id="PS50076"/>
    </source>
</evidence>
<dbReference type="Proteomes" id="UP001363151">
    <property type="component" value="Unassembled WGS sequence"/>
</dbReference>
<dbReference type="CDD" id="cd06257">
    <property type="entry name" value="DnaJ"/>
    <property type="match status" value="1"/>
</dbReference>
<dbReference type="NCBIfam" id="NF008035">
    <property type="entry name" value="PRK10767.1"/>
    <property type="match status" value="1"/>
</dbReference>
<dbReference type="InterPro" id="IPR012724">
    <property type="entry name" value="DnaJ"/>
</dbReference>
<feature type="zinc finger region" description="CR-type" evidence="5">
    <location>
        <begin position="192"/>
        <end position="274"/>
    </location>
</feature>
<dbReference type="Pfam" id="PF00226">
    <property type="entry name" value="DnaJ"/>
    <property type="match status" value="1"/>
</dbReference>
<proteinExistence type="inferred from homology"/>
<dbReference type="InterPro" id="IPR002939">
    <property type="entry name" value="DnaJ_C"/>
</dbReference>
<evidence type="ECO:0000256" key="5">
    <source>
        <dbReference type="PROSITE-ProRule" id="PRU00546"/>
    </source>
</evidence>
<keyword evidence="3 5" id="KW-0863">Zinc-finger</keyword>
<protein>
    <submittedName>
        <fullName evidence="9">Heat shock protein</fullName>
    </submittedName>
</protein>
<dbReference type="PROSITE" id="PS00636">
    <property type="entry name" value="DNAJ_1"/>
    <property type="match status" value="1"/>
</dbReference>
<evidence type="ECO:0000259" key="8">
    <source>
        <dbReference type="PROSITE" id="PS51188"/>
    </source>
</evidence>
<accession>A0ABR1G5Y5</accession>
<dbReference type="Pfam" id="PF00684">
    <property type="entry name" value="DnaJ_CXXCXGXG"/>
    <property type="match status" value="1"/>
</dbReference>